<feature type="transmembrane region" description="Helical" evidence="6">
    <location>
        <begin position="6663"/>
        <end position="6689"/>
    </location>
</feature>
<dbReference type="PANTHER" id="PTHR46769:SF2">
    <property type="entry name" value="FIBROCYSTIN-L ISOFORM 2 PRECURSOR-RELATED"/>
    <property type="match status" value="1"/>
</dbReference>
<dbReference type="SMART" id="SM01225">
    <property type="entry name" value="G8"/>
    <property type="match status" value="2"/>
</dbReference>
<dbReference type="InterPro" id="IPR052387">
    <property type="entry name" value="Fibrocystin"/>
</dbReference>
<evidence type="ECO:0000256" key="5">
    <source>
        <dbReference type="SAM" id="MobiDB-lite"/>
    </source>
</evidence>
<sequence>MLCWKHIQVFDAQTLQSSSTRWMANVESRQPALDGYGFLAGVTTSQGVPIAQYAGHRSVAFCKAKCNLEPLCFSFAWTEAYGCNLRTQCVDDTSSFPLWERHHVTFYQLKPSRSCIRIDEMSAALREQIYHPAVDAYGQSGSNASFFGVESGGRRRRHGFKGNFMSHLRRNFVVSKPCANCSVSTTVTSTATMTATSRTATATTRTTVTMSMTSTTGNTNTTATMTATATSATTSTTATMSTTTTSATTNTTTTSATTSTTATMTATTTSATTSTTATTSATATTSTTATMTSTTATVNVTGGSIMQEVNTSTTTVTSLTVTSSSVTMTSTTMTNTTTATSTSSTTTPPPPVRLVKYDGTIYNVGDADVSGGIDGRVEVFYTGQWGSVCKDEFGSTEATVACKELGYTFGYVGVTTSLAGTGPIWMDNVVCTGDELWLSKCESNGWGISNCYHSEDVGIYCTKNTMTSTSVTTSEQVTTTTTTSYKRTTVLGRTGFLRNKLTGRCAAPGNGAEKGTALQEKNCDFPNPGTDARWTVNDLGMISSLLYPTLCIDPLGASPSSWSKTQLGLDDCNYEMNASISVVNTEQRWDFAPDGSVVNQWSGLCLDTRFWWDPDLYFMSCPNMTLSSSSRWEFVEAVAATRKTGFLWRYSSSMCMDVDGNPGIATSARIMQNSNCDWNFPGSGTDQRWELTEAGHLQSLNSGKCLGFISNDGQLQDCILDDNVSAEAAYQLWEMDPAGKLKARGTSQCVSTANENHDTSTVTLVACEESVSLVWEFVEPEEVLDLCRTMCTHGTSDLDTYTTWKLTDQLVCECSWLLDGYWSHMDRLQFDEAGSINTQGKGRMGVISGPDSIYKPIVHSSTTRSAIADAFTQWASDASPYVANVTHDSGMTLTSPTTDFGFAYLLESEQPFVSQVLVNGVAGLNMSQGDTVTLQGGNFDGLSSSEFEVTLGLTVVPSISVSADALIFVVPTATHARLNLRVVAGWKGWADFAPLLGTSTQRKQVGVWVGNGNLIYSFTPVSGSMYGGTRVFITGKGFQLPSGLNNVTLLRPSTGEALGGCKIMTATLNSIECTMPSLNRSAWSSTQYEETVHISVNGVQVMGASEVKPAFTYGRSFTPIVLSVVPPSLSYAVTSNVTLHGYNFGLLQRQVSVTFGERTCKVWSMNETAITCQLQRSSLAQPQLCLEVRDVYNESCIVKPRNFFMLPEVLVTSKGYGEAQASSMLDTRFELHNVTPSVGSEKGGAVVTVRGVGLAGPHITDSLMVAALGTLGDMISWTDNEIVFTTRKLTLNADLVDIMVNLITAEHKCGPGQTKGDCKHGAFELGFTPNVTSLSPLSGSAGDTMNIVVAIPNGVAKNINAANVTVHLGSFECPLTGGVTVTGGGQSIQVSCTIPAFEASDVTVKVRVLPFGYAGFVVAAQETFTQVMSIQSITPNSGSNGGRKVVISGSGFSSKSARHFIRVGDRNWGTCEISSSNYTSITCDMNWRSFDSDTGGVSTEDVVVMLWDQEVAKNPLLAFGNSMVGCLKGNDDWVESNCLSEGECAQRCLLKPGCLSFEYRPVYQRCTMSIQSFTKCGTSCVSQNWPDCRYYERTSEENPSALVSTKLTQGFTYSADLTANIGRVITVPNSVRPAIQGTASGCGADAADLGAGNNGCCTQEAPCGANEGKCTNDNQCVGNLDCESLGCSWSLDSTDSQIQDSCCALRGRDDGYSQQEALWEKGDLVMIRVDSGFGSTAEIDAAVADPTNGYAKVSFGGASCPVSWIRKLASQSFVDVACTLGESPGGFFLRPQLDLESRGRASEDSEWIFMPLTVSGAAAAPDEAAANGASPLAGSSLGGGWKLDVSGVGFAPPPSAGADTYVEVAVCGKMCEVVSSSYNSVQCLVPNVTTPEVLAGGSDALVIPAARVISENASRADMITPACFSGEGPGMYEVGSPTCAAVFDGDPELTAGLSAANCHMGLDYGDFAEARVERIRFHPLYDATEADKYIGSQFQIGTLRVGVPEGVISAFRRVSEERELAAATCDELSYGWRGVGYRGCQDTASSGQKCASWSSHSASHVERNPELASHSYCRNPAPSGMQKGIWCRTERGRNEYCNPKVPDIIWTTVHTITKRPKMLWNEVVLSTPQTGRFVRLLSQAGNCKFSEIQVIGQVVSPSSSCDVAVRNVRRSQGQNLKADIGRVAWHGGVHAIDGFLELYSQWSKNSSTAQVTFSAATTPTVLSMEPNNGTARGGTTVRLTGSNFGPAWTAPTPYLDDTVVPVSVEFNQYPCKVTEVATTYVECVTGPRNQGIRPPSVKLSVAGVGNALVSPGTRWRYLDRWSQLDTWANQEPPVAGDLVMVPKGQSVLLDEDTPQLLMISVEGELVFDDTKDIHLQATYIWVKGGTMEIGTESKPFLKKATITLHGDKYTTIRLPVIGGKVLAVSNEQFTYRQGGDGAVEEGNIGTLDIHGKPRLKVWTRISETVHAGDTVIKMQEIVDWVAGEELVVVATETSHKHFDGNGLMGAPPVDFQNERVHIASVASDMKTITLTAPLAHDHISTFYVRPDGEYIDLSAEVGLLSRNVKIQGEEYFTEKDMWGGHTMVAFGGVYRIENAEFYRMGQTGEMSRYPIHFHVSQDYGAQCYAKHNSIHHSFQRAVAIHSTNYVTVLGNVAFDIVGHMYFIETGMEKYNRLEGNLGVGAIPLLSGMLESDQEPAAFWTAAPNNVWIDNVAATGSDGWYFQLSDHPVSMSMDVYKDSVCPVGDRVGEWSRNRCHHTSGSCIRVYMTWLPTKDPCNVKSGENPQILFNTTCWGVGKSCYIAMRMGSIHNHHMTSIESGGADWETVFFDRKASYSNDKHATDYLGIGHIQDSVFVGVLPQNMHSMTENANFKAKIIKLPQDENFLVKDNWFVNFKAVPVFTDCTACWAAPKWRQGAFTYRFSGLSFVNTSKRIFVMKKGIYWDIDGTLTGVVNSYTTYADAFNLDQPGCVTTQNRIAATNDELDIGELNTWPMSTTGGILDDSDSIFYAAKGVLIHSRRNYSFITCTTPIRKFSVAWPEPQEVYLRQLTVTNVDTGRFQQIEFEDKEVFGWAFPVVANMRLKVRPNLPGLDLLAAGLKYGFSDLFALAEAEAIKNKEVYTPEWFQLSVETYQALDHYKLTNPYNEFVGTRHSAVAIPAAKAAQKLKPALVMPDPLNTPELLPSMTHGMLDSRNWAVSFRYPLPAGAPPQDMEPLSAWFEGRVCPDTGCIKGLATTDFSWDTYILWSEKFGDADIASTLTIDAQDWILFDMAETVTIKNLTIFGKLSFDDSADRVLTVGNMLVWGLLEVGNETEPFGEASGKTARIVLSGSVMDMDDYMIVDEQSLHNKVIAVAGRVETYGVARKDPWLRLASSIADDDKSACVRNESGPLEWPAGAEVAFAPTEWDDPFGDTKIRTLSAHPVHDAANDCTRIFFDTELEKLVYAGDIDVGNGKTVSLRSVVARTDRTVIFESLDLDGSHYYGGHIEIFAVKLNDEGGNSRVGQVTMRNTQFKSLGKASLSAAVKIGYDSSFVPPPVNLFEGCSWTNSQEYALHAQSSNVPLIVKDNVMVKSFNGGIFIDAGSLTTQIINNAVIGVSMGPNNPVAVNEFSGGSRVINYAGIRADVVPVRMIGNVVAGSNDIGFMHQAEPCPASAIFNNEAWATIVGVFLLPLKRGNCQTANLYKVWKAAHIAVFIADVMVSNTQLSNIVVADSHLGIVPYFSVGNRFRRFYVYDSIIIGSSPASSCNGRSNFCRSQSMTDPYMASCNSLYAPGNFRKIGLVVPFNTPNMKTCWTSKDPRLCRLLGQAYPNLDDCHFPWEWENHMGKGAGWSFFERTTFAYWKQNDCGRTSRAIAPNVAGPEIIFPMTFTNTSWYEADALSKFEMSTAGLDDLYVARNTPCRSTGGGCMGLDQMLLQDTDGTLTGLAPGSTVLPYTPRTWTVWASQCVNQLDGVEINAQVCNNVTVQHLEMKNLDRGAKDVKFGPLVLTPDVEEENGFGGGVLSSVGTFYASCPCGWDFSYYHILIKPKVTYYTEVMSLPENFMLRYWSARPEDSVVLQFFYPDSRGVNVFVGDSSEPPMRLKLARIPTLADEHGAHVVDSQRLRLYITLRGSPEGFAAQRDLVIRRTPTVKLKINVEISISEFNGENFATNLAILLGIPPERIKVVAVNARRRLALVDVGEGEGSESCDQHGCSVSGGRRLGVVQATALEVSIEPSSDAAAAASGGQANSASAGALNAQTQELGQVSTQLTSLQSGSSSSLAAAAGGQVTVTEMTVPAEQDQAALADAPDAGATSAPVVIDVTAVAATSAALQVSADAPCTTAFSAMVTVGTTLAPLYPANEIANGGSSTSLCSGIDTGYQGNIALSCVAGSVSANPAACAPVGCSSAVTVTIGGTSSSVSPPANMASGITSSVACSSVHAAYSGNFQLSCYQGALSYDVSTCSPGCLTSESINITVADQVTSWSPSTDMVSGAKATEQCEPINPGYSGTVQISCFFGVMTSNPALCSPKQCSVGNTLSITLDGVTQTITLATKIKSGLTGSAACSSVNPAYGELLALSCSMGVLSYDVSACRRACPASSSISVTVGATSVSVSPTATLPAGATEYNRPCSEVSSGYDGVFSLLCEAGTLTSSTAGCTAKGCSNNAAVTVTVGSASASVVSGEALAHADTLLQLCTDVNPSYTGTVTLACSLGVLSVGSDDCAVKPCEAWHFVAGTVHGESGLLYPRQQILTGSTGVGECGTANIEYSGDVVLSCVLGALQAGDSSDCRLTCSTYGSSSQVTVAGTAYAVAPAERIPHGADGVQACSTAAFGYSGDVNLHCDNGVLSVMSNACVPDPCQAGLTLNTSIAGGQGEYTLLADTAHGSNGLADCNSGNPNLIGFFEVSCAAKKLSVVSLDGCKRNCGATSSTTLVLNDGAIGHETSVVPLAPLVHDTNASQPCSTAAPGYSGEISLYCDDGATSVLSADCIPDPCQDPRSSSFWLDENGMVPSGYTWQTPCTTLSELFAGEIVTVCSAARVMVNTSGCSGSCNTTEDGSNTELSGTEFQLDCNFIGPLYGGMMNTTCSDEVMHPDDSSCTVACGGGDTASLQVAGNSHTVSLKVRSEDGSVLQRQCAWLNPLYHGVFDLSCTRGLLSSSSKCHQLCPTTLSVQIALGGQSLTVNPPAAVEHGQALAGTCASLVAGYFGNYSFACDEGVLTASAAQCMAPCSAGTNVPVSFRGLNRALDLASQITHGDSLVQGCASAEVGYSGDFVLGCDNGVTTVRSENCYESNCPAQQAYQVSLGNLTTSSHLDGQVNHSSSFQRACPDVNMLYDGNLTVSCVKGNLIADFSTCLPSCLTSYSVSVSIGESPPKTVSPRERMVSGAMYAMQCSTFGPTYRGPISVSCSMGVVSLDQSCEIDCNTGFQIDLDDRTLNINSSGMIANGVTSTQNCPAGFSGNLSWFCRMGSSEVQSHDCVPKPCQTSVSTVLKLDGGNRSLTPEAAMQHNDSWGEKFWCISVSPIFRGRFEVDCKYGGLQADLSTCVGVPCYPFTTMEVAVGWQTATVRPVVKVNHGGEWPVSCSSINGEFLGNIQMTCFGGSVRADTSQCKQTEVGCLPTGKGVNVTKENRTGVLRSSSAVVQGQSFTQECGNAIRGWTGTIQAACGAIGSISETNNLSGCTPAPCVAGQDITFVAGGLAGNVSGSALVTSGLAHGASTTLEQCQSLDKALRGSNVPVACLYGELVADTSGCQISCLPSRKSAVVYEGVTNHVGPSQDMADGLSSNTSCGYVMPGTELFASLTCAGGLVAANLTSCTPLPCLTSSSLNVTLYETTRTVEITKELSSGSSTTRNCASVNPDYVGTMQIQCHLNALTADVSDCLCEASGCSDATCESTDQFLVTSPGAGKQFSPFLKLDIPSLTLASKPCSQALPGHTGTMTVRCSGGAIAANASQCIGQPCSASKTAPLKVIYGGVVATLAVTRDMPWGSTFDGPKCDPLSASYGVITGRCFGDIIEADTSTCVPKPCEDSTRTLDFAGVRINVPLSGALLGAGQSPATPGWTKAGLDCKLLSSELAGSFALTCTEGAFLLNSSSCRPIQCTVPSSATATIGGSSMVISLTSAVEPGSWETFSCGRLGNQYSGDGRLVCLEGILSAETSACTSVSTSSSAPCVASTSSLVKKGNAVSVDDLETEMASGTRVSQNCSEVLPGHSGSAASSCSSGIYSTDASSCIPDPCSPQGHVAIVALGGQALNFSAPSTQQSGSSWTLDCSSLNKGFVGTATGLCSLGKVSGDVSACSPQSCKDGERTITFTDNQSTGIFLSGSQLGGTSPAPDGFKAAEMACSALLAGLDGGSVRIECRRGDFVVDASSCRALGCGPATKGIVRMGSKDVSVPYDSNMASGDVLGLPCSALRPGWSGTVRLGCSFAQLAANASACSPAECPAGMSPTVVVGSTVTQIRVNDTMQSFGQMVMPCSRFDATYEGEMSIVCEAGGLRSNTSACTPLPQAGKTMKAVETLQSAVAFQLPTVPGATAKTMQAAMGSPEAKGALAKSLAQGLGAATEDVTILEIRVYEAVSATLSKVSRRLDAALEMEVTFQLRASGSSGLIASISSLGDASSPQNQLFTSNLGPNLQEAAEASPTSLLAQTAAAVKTQGVTVKRVDAPKTVMVYVMVDEAPTTAESTSDDNLAAILAVSIVCSIFGIGAALFCLYVAYRASRGIKLSRVLSEERERVVWSDVEVQLPNNNNDSLRLEEVIDLEAAPGTPPTLQTTAVARSEPELPDLANFWEDVLPAELGQAAPELADSPDPEQASARPSTGATVN</sequence>
<evidence type="ECO:0000256" key="4">
    <source>
        <dbReference type="ARBA" id="ARBA00023180"/>
    </source>
</evidence>
<comment type="caution">
    <text evidence="10">The sequence shown here is derived from an EMBL/GenBank/DDBJ whole genome shotgun (WGS) entry which is preliminary data.</text>
</comment>
<dbReference type="InterPro" id="IPR013806">
    <property type="entry name" value="Kringle-like"/>
</dbReference>
<dbReference type="PANTHER" id="PTHR46769">
    <property type="entry name" value="POLYCYSTIC KIDNEY AND HEPATIC DISEASE 1 (AUTOSOMAL RECESSIVE)-LIKE 1"/>
    <property type="match status" value="1"/>
</dbReference>
<feature type="domain" description="G8" evidence="9">
    <location>
        <begin position="2325"/>
        <end position="2463"/>
    </location>
</feature>
<evidence type="ECO:0000256" key="1">
    <source>
        <dbReference type="ARBA" id="ARBA00022572"/>
    </source>
</evidence>
<dbReference type="SUPFAM" id="SSF50370">
    <property type="entry name" value="Ricin B-like lectins"/>
    <property type="match status" value="2"/>
</dbReference>
<feature type="compositionally biased region" description="Polar residues" evidence="5">
    <location>
        <begin position="6788"/>
        <end position="6797"/>
    </location>
</feature>
<dbReference type="InterPro" id="IPR002909">
    <property type="entry name" value="IPT_dom"/>
</dbReference>
<dbReference type="InterPro" id="IPR035992">
    <property type="entry name" value="Ricin_B-like_lectins"/>
</dbReference>
<dbReference type="InterPro" id="IPR014756">
    <property type="entry name" value="Ig_E-set"/>
</dbReference>
<keyword evidence="6" id="KW-0812">Transmembrane</keyword>
<dbReference type="InterPro" id="IPR013783">
    <property type="entry name" value="Ig-like_fold"/>
</dbReference>
<dbReference type="PRINTS" id="PR00258">
    <property type="entry name" value="SPERACTRCPTR"/>
</dbReference>
<dbReference type="SUPFAM" id="SSF81296">
    <property type="entry name" value="E set domains"/>
    <property type="match status" value="3"/>
</dbReference>
<keyword evidence="11" id="KW-1185">Reference proteome</keyword>
<dbReference type="Gene3D" id="2.80.10.50">
    <property type="match status" value="2"/>
</dbReference>
<evidence type="ECO:0000256" key="6">
    <source>
        <dbReference type="SAM" id="Phobius"/>
    </source>
</evidence>
<evidence type="ECO:0000313" key="11">
    <source>
        <dbReference type="Proteomes" id="UP000654075"/>
    </source>
</evidence>
<dbReference type="SMART" id="SM00202">
    <property type="entry name" value="SR"/>
    <property type="match status" value="1"/>
</dbReference>
<reference evidence="10" key="1">
    <citation type="submission" date="2021-02" db="EMBL/GenBank/DDBJ databases">
        <authorList>
            <person name="Dougan E. K."/>
            <person name="Rhodes N."/>
            <person name="Thang M."/>
            <person name="Chan C."/>
        </authorList>
    </citation>
    <scope>NUCLEOTIDE SEQUENCE</scope>
</reference>
<dbReference type="Pfam" id="PF24606">
    <property type="entry name" value="CEMIP_beta-hel"/>
    <property type="match status" value="1"/>
</dbReference>
<dbReference type="GO" id="GO:0016020">
    <property type="term" value="C:membrane"/>
    <property type="evidence" value="ECO:0007669"/>
    <property type="project" value="InterPro"/>
</dbReference>
<feature type="domain" description="SRCR" evidence="8">
    <location>
        <begin position="352"/>
        <end position="462"/>
    </location>
</feature>
<evidence type="ECO:0000256" key="2">
    <source>
        <dbReference type="ARBA" id="ARBA00022729"/>
    </source>
</evidence>
<dbReference type="Pfam" id="PF00652">
    <property type="entry name" value="Ricin_B_lectin"/>
    <property type="match status" value="2"/>
</dbReference>
<dbReference type="InterPro" id="IPR000001">
    <property type="entry name" value="Kringle"/>
</dbReference>
<dbReference type="PROSITE" id="PS50070">
    <property type="entry name" value="KRINGLE_2"/>
    <property type="match status" value="1"/>
</dbReference>
<dbReference type="InterPro" id="IPR019316">
    <property type="entry name" value="G8_domain"/>
</dbReference>
<dbReference type="Pfam" id="PF01833">
    <property type="entry name" value="TIG"/>
    <property type="match status" value="3"/>
</dbReference>
<accession>A0A813FUK5</accession>
<dbReference type="Proteomes" id="UP000654075">
    <property type="component" value="Unassembled WGS sequence"/>
</dbReference>
<feature type="region of interest" description="Disordered" evidence="5">
    <location>
        <begin position="6772"/>
        <end position="6797"/>
    </location>
</feature>
<dbReference type="SUPFAM" id="SSF57440">
    <property type="entry name" value="Kringle-like"/>
    <property type="match status" value="1"/>
</dbReference>
<feature type="domain" description="G8" evidence="9">
    <location>
        <begin position="3236"/>
        <end position="3371"/>
    </location>
</feature>
<keyword evidence="6" id="KW-1133">Transmembrane helix</keyword>
<keyword evidence="4" id="KW-0325">Glycoprotein</keyword>
<organism evidence="10 11">
    <name type="scientific">Polarella glacialis</name>
    <name type="common">Dinoflagellate</name>
    <dbReference type="NCBI Taxonomy" id="89957"/>
    <lineage>
        <taxon>Eukaryota</taxon>
        <taxon>Sar</taxon>
        <taxon>Alveolata</taxon>
        <taxon>Dinophyceae</taxon>
        <taxon>Suessiales</taxon>
        <taxon>Suessiaceae</taxon>
        <taxon>Polarella</taxon>
    </lineage>
</organism>
<keyword evidence="6" id="KW-0472">Membrane</keyword>
<dbReference type="InterPro" id="IPR000772">
    <property type="entry name" value="Ricin_B_lectin"/>
</dbReference>
<dbReference type="SUPFAM" id="SSF56487">
    <property type="entry name" value="SRCR-like"/>
    <property type="match status" value="1"/>
</dbReference>
<dbReference type="PROSITE" id="PS50287">
    <property type="entry name" value="SRCR_2"/>
    <property type="match status" value="1"/>
</dbReference>
<evidence type="ECO:0000256" key="3">
    <source>
        <dbReference type="ARBA" id="ARBA00023157"/>
    </source>
</evidence>
<evidence type="ECO:0000259" key="8">
    <source>
        <dbReference type="PROSITE" id="PS50287"/>
    </source>
</evidence>
<dbReference type="Pfam" id="PF10162">
    <property type="entry name" value="G8"/>
    <property type="match status" value="2"/>
</dbReference>
<proteinExistence type="predicted"/>
<dbReference type="PROSITE" id="PS51484">
    <property type="entry name" value="G8"/>
    <property type="match status" value="2"/>
</dbReference>
<dbReference type="Gene3D" id="2.60.40.10">
    <property type="entry name" value="Immunoglobulins"/>
    <property type="match status" value="4"/>
</dbReference>
<dbReference type="Gene3D" id="2.40.20.10">
    <property type="entry name" value="Plasminogen Kringle 4"/>
    <property type="match status" value="1"/>
</dbReference>
<dbReference type="EMBL" id="CAJNNV010025363">
    <property type="protein sequence ID" value="CAE8614080.1"/>
    <property type="molecule type" value="Genomic_DNA"/>
</dbReference>
<dbReference type="InterPro" id="IPR038178">
    <property type="entry name" value="Kringle_sf"/>
</dbReference>
<dbReference type="SMART" id="SM00458">
    <property type="entry name" value="RICIN"/>
    <property type="match status" value="2"/>
</dbReference>
<dbReference type="SMART" id="SM00429">
    <property type="entry name" value="IPT"/>
    <property type="match status" value="2"/>
</dbReference>
<protein>
    <submittedName>
        <fullName evidence="10">Uncharacterized protein</fullName>
    </submittedName>
</protein>
<dbReference type="InterPro" id="IPR055401">
    <property type="entry name" value="CEMIP_beta-hel_dom"/>
</dbReference>
<gene>
    <name evidence="10" type="ORF">PGLA1383_LOCUS31815</name>
</gene>
<feature type="region of interest" description="Disordered" evidence="5">
    <location>
        <begin position="234"/>
        <end position="287"/>
    </location>
</feature>
<dbReference type="PROSITE" id="PS50231">
    <property type="entry name" value="RICIN_B_LECTIN"/>
    <property type="match status" value="2"/>
</dbReference>
<evidence type="ECO:0000259" key="7">
    <source>
        <dbReference type="PROSITE" id="PS50070"/>
    </source>
</evidence>
<feature type="domain" description="Kringle" evidence="7">
    <location>
        <begin position="2033"/>
        <end position="2104"/>
    </location>
</feature>
<name>A0A813FUK5_POLGL</name>
<dbReference type="Pfam" id="PF00530">
    <property type="entry name" value="SRCR"/>
    <property type="match status" value="1"/>
</dbReference>
<keyword evidence="2" id="KW-0732">Signal</keyword>
<dbReference type="OrthoDB" id="438542at2759"/>
<keyword evidence="3" id="KW-1015">Disulfide bond</keyword>
<dbReference type="SMART" id="SM00130">
    <property type="entry name" value="KR"/>
    <property type="match status" value="1"/>
</dbReference>
<evidence type="ECO:0000313" key="10">
    <source>
        <dbReference type="EMBL" id="CAE8614080.1"/>
    </source>
</evidence>
<keyword evidence="1" id="KW-0420">Kringle</keyword>
<dbReference type="InterPro" id="IPR036772">
    <property type="entry name" value="SRCR-like_dom_sf"/>
</dbReference>
<dbReference type="Gene3D" id="3.10.250.10">
    <property type="entry name" value="SRCR-like domain"/>
    <property type="match status" value="1"/>
</dbReference>
<evidence type="ECO:0000259" key="9">
    <source>
        <dbReference type="PROSITE" id="PS51484"/>
    </source>
</evidence>
<dbReference type="CDD" id="cd00603">
    <property type="entry name" value="IPT_PCSR"/>
    <property type="match status" value="4"/>
</dbReference>
<dbReference type="InterPro" id="IPR001190">
    <property type="entry name" value="SRCR"/>
</dbReference>
<dbReference type="FunFam" id="3.10.250.10:FF:000001">
    <property type="entry name" value="Lysyl oxidase 4 isoform X1"/>
    <property type="match status" value="1"/>
</dbReference>